<proteinExistence type="predicted"/>
<reference evidence="1" key="2">
    <citation type="journal article" date="2022" name="New Phytol.">
        <title>Evolutionary transition to the ectomycorrhizal habit in the genomes of a hyperdiverse lineage of mushroom-forming fungi.</title>
        <authorList>
            <person name="Looney B."/>
            <person name="Miyauchi S."/>
            <person name="Morin E."/>
            <person name="Drula E."/>
            <person name="Courty P.E."/>
            <person name="Kohler A."/>
            <person name="Kuo A."/>
            <person name="LaButti K."/>
            <person name="Pangilinan J."/>
            <person name="Lipzen A."/>
            <person name="Riley R."/>
            <person name="Andreopoulos W."/>
            <person name="He G."/>
            <person name="Johnson J."/>
            <person name="Nolan M."/>
            <person name="Tritt A."/>
            <person name="Barry K.W."/>
            <person name="Grigoriev I.V."/>
            <person name="Nagy L.G."/>
            <person name="Hibbett D."/>
            <person name="Henrissat B."/>
            <person name="Matheny P.B."/>
            <person name="Labbe J."/>
            <person name="Martin F.M."/>
        </authorList>
    </citation>
    <scope>NUCLEOTIDE SEQUENCE</scope>
    <source>
        <strain evidence="1">HHB10654</strain>
    </source>
</reference>
<sequence length="415" mass="46115">MAPCLPTELLKMIVDEVPTEELGNIRAASQTFCALATPRLFRTLRVTSTLESADSLANVVRSPEVAPYVKEVVFCNRGAAADGRVVPVEGDPRPGDIDSAIIDALGDAFSLIHELPSLRSLTLTFWHPDWPHQPAATAATADDDEGGIDGYMFLPKEILTAITDSSEMLSQKLRALTINNLMAYNDPSQYTTQFGRLFANLESVRLTVVSSNDPSFIDDMEEAIWDNFWSDFISGTVLRSLEDLPSGSLTSLTLHNPHHLYEPPVFVPWSDVTLPLLSSLSLLGFDFEGIPYLEDFIVRHAGTLVRLELLHCVMETDREPHMDEAMLAQLIEDSEHRSWVSVWDTLALEMTVLMELVVEDAPFDGPYEPGPDAPLVVRYREAQIPHHPLSFDDEDEDVRALDRFRAVVKSRGGVA</sequence>
<keyword evidence="2" id="KW-1185">Reference proteome</keyword>
<evidence type="ECO:0000313" key="1">
    <source>
        <dbReference type="EMBL" id="KAI0060717.1"/>
    </source>
</evidence>
<accession>A0ACB8SX36</accession>
<name>A0ACB8SX36_9AGAM</name>
<protein>
    <submittedName>
        <fullName evidence="1">Uncharacterized protein</fullName>
    </submittedName>
</protein>
<reference evidence="1" key="1">
    <citation type="submission" date="2021-03" db="EMBL/GenBank/DDBJ databases">
        <authorList>
            <consortium name="DOE Joint Genome Institute"/>
            <person name="Ahrendt S."/>
            <person name="Looney B.P."/>
            <person name="Miyauchi S."/>
            <person name="Morin E."/>
            <person name="Drula E."/>
            <person name="Courty P.E."/>
            <person name="Chicoki N."/>
            <person name="Fauchery L."/>
            <person name="Kohler A."/>
            <person name="Kuo A."/>
            <person name="Labutti K."/>
            <person name="Pangilinan J."/>
            <person name="Lipzen A."/>
            <person name="Riley R."/>
            <person name="Andreopoulos W."/>
            <person name="He G."/>
            <person name="Johnson J."/>
            <person name="Barry K.W."/>
            <person name="Grigoriev I.V."/>
            <person name="Nagy L."/>
            <person name="Hibbett D."/>
            <person name="Henrissat B."/>
            <person name="Matheny P.B."/>
            <person name="Labbe J."/>
            <person name="Martin F."/>
        </authorList>
    </citation>
    <scope>NUCLEOTIDE SEQUENCE</scope>
    <source>
        <strain evidence="1">HHB10654</strain>
    </source>
</reference>
<evidence type="ECO:0000313" key="2">
    <source>
        <dbReference type="Proteomes" id="UP000814140"/>
    </source>
</evidence>
<dbReference type="EMBL" id="MU277217">
    <property type="protein sequence ID" value="KAI0060717.1"/>
    <property type="molecule type" value="Genomic_DNA"/>
</dbReference>
<organism evidence="1 2">
    <name type="scientific">Artomyces pyxidatus</name>
    <dbReference type="NCBI Taxonomy" id="48021"/>
    <lineage>
        <taxon>Eukaryota</taxon>
        <taxon>Fungi</taxon>
        <taxon>Dikarya</taxon>
        <taxon>Basidiomycota</taxon>
        <taxon>Agaricomycotina</taxon>
        <taxon>Agaricomycetes</taxon>
        <taxon>Russulales</taxon>
        <taxon>Auriscalpiaceae</taxon>
        <taxon>Artomyces</taxon>
    </lineage>
</organism>
<gene>
    <name evidence="1" type="ORF">BV25DRAFT_924586</name>
</gene>
<comment type="caution">
    <text evidence="1">The sequence shown here is derived from an EMBL/GenBank/DDBJ whole genome shotgun (WGS) entry which is preliminary data.</text>
</comment>
<dbReference type="Proteomes" id="UP000814140">
    <property type="component" value="Unassembled WGS sequence"/>
</dbReference>